<dbReference type="InterPro" id="IPR025459">
    <property type="entry name" value="DUF4279"/>
</dbReference>
<dbReference type="RefSeq" id="WP_250340342.1">
    <property type="nucleotide sequence ID" value="NZ_CP063231.1"/>
</dbReference>
<evidence type="ECO:0000313" key="1">
    <source>
        <dbReference type="EMBL" id="URL59854.1"/>
    </source>
</evidence>
<keyword evidence="2" id="KW-1185">Reference proteome</keyword>
<dbReference type="Pfam" id="PF14106">
    <property type="entry name" value="DUF4279"/>
    <property type="match status" value="1"/>
</dbReference>
<reference evidence="1" key="1">
    <citation type="submission" date="2020-10" db="EMBL/GenBank/DDBJ databases">
        <title>Whole-genome sequence of Luteibacter sp. EIF3.</title>
        <authorList>
            <person name="Friedrich I."/>
            <person name="Hertel R."/>
            <person name="Daniel R."/>
        </authorList>
    </citation>
    <scope>NUCLEOTIDE SEQUENCE</scope>
    <source>
        <strain evidence="1">EIF3</strain>
    </source>
</reference>
<accession>A0ABY4T6K8</accession>
<protein>
    <submittedName>
        <fullName evidence="1">DUF4279 domain-containing protein</fullName>
    </submittedName>
</protein>
<proteinExistence type="predicted"/>
<gene>
    <name evidence="1" type="ORF">IM816_07120</name>
</gene>
<name>A0ABY4T6K8_9GAMM</name>
<evidence type="ECO:0000313" key="2">
    <source>
        <dbReference type="Proteomes" id="UP001056681"/>
    </source>
</evidence>
<organism evidence="1 2">
    <name type="scientific">Luteibacter flocculans</name>
    <dbReference type="NCBI Taxonomy" id="2780091"/>
    <lineage>
        <taxon>Bacteria</taxon>
        <taxon>Pseudomonadati</taxon>
        <taxon>Pseudomonadota</taxon>
        <taxon>Gammaproteobacteria</taxon>
        <taxon>Lysobacterales</taxon>
        <taxon>Rhodanobacteraceae</taxon>
        <taxon>Luteibacter</taxon>
    </lineage>
</organism>
<sequence length="140" mass="15159">MTISVSLRIFSQDLTAADIVASLSLTPARQWTKGEIRTAPSGRVLDGVWENTYVTFRLMDRQRIGLADALSSCVRQLNHLASALGKLRQSGAKTELFVGWFLDKDSGDALPSNLLAALSNLGLDLSLDVYTADTPSKAHP</sequence>
<dbReference type="EMBL" id="CP063231">
    <property type="protein sequence ID" value="URL59854.1"/>
    <property type="molecule type" value="Genomic_DNA"/>
</dbReference>
<dbReference type="Proteomes" id="UP001056681">
    <property type="component" value="Chromosome"/>
</dbReference>